<dbReference type="Proteomes" id="UP000005238">
    <property type="component" value="Unassembled WGS sequence"/>
</dbReference>
<feature type="chain" id="PRO_5003585354" description="Peptidase A1 domain-containing protein" evidence="4">
    <location>
        <begin position="18"/>
        <end position="432"/>
    </location>
</feature>
<evidence type="ECO:0000313" key="7">
    <source>
        <dbReference type="Proteomes" id="UP000005238"/>
    </source>
</evidence>
<keyword evidence="7" id="KW-1185">Reference proteome</keyword>
<reference evidence="6" key="2">
    <citation type="submission" date="2015-06" db="UniProtKB">
        <authorList>
            <consortium name="EnsemblProtists"/>
        </authorList>
    </citation>
    <scope>IDENTIFICATION</scope>
    <source>
        <strain evidence="6">Pr102</strain>
    </source>
</reference>
<dbReference type="Pfam" id="PF00026">
    <property type="entry name" value="Asp"/>
    <property type="match status" value="1"/>
</dbReference>
<dbReference type="GO" id="GO:0006508">
    <property type="term" value="P:proteolysis"/>
    <property type="evidence" value="ECO:0007669"/>
    <property type="project" value="UniProtKB-KW"/>
</dbReference>
<dbReference type="EnsemblProtists" id="Phyra73546">
    <property type="protein sequence ID" value="Phyra73546"/>
    <property type="gene ID" value="Phyra73546"/>
</dbReference>
<dbReference type="GO" id="GO:0004190">
    <property type="term" value="F:aspartic-type endopeptidase activity"/>
    <property type="evidence" value="ECO:0007669"/>
    <property type="project" value="UniProtKB-KW"/>
</dbReference>
<dbReference type="SUPFAM" id="SSF50630">
    <property type="entry name" value="Acid proteases"/>
    <property type="match status" value="1"/>
</dbReference>
<dbReference type="eggNOG" id="KOG1339">
    <property type="taxonomic scope" value="Eukaryota"/>
</dbReference>
<dbReference type="OMA" id="RRECTAM"/>
<evidence type="ECO:0000313" key="6">
    <source>
        <dbReference type="EnsemblProtists" id="Phyra73546"/>
    </source>
</evidence>
<proteinExistence type="inferred from homology"/>
<dbReference type="PANTHER" id="PTHR47966">
    <property type="entry name" value="BETA-SITE APP-CLEAVING ENZYME, ISOFORM A-RELATED"/>
    <property type="match status" value="1"/>
</dbReference>
<dbReference type="PRINTS" id="PR00792">
    <property type="entry name" value="PEPSIN"/>
</dbReference>
<dbReference type="Gene3D" id="2.40.70.10">
    <property type="entry name" value="Acid Proteases"/>
    <property type="match status" value="2"/>
</dbReference>
<keyword evidence="3" id="KW-0064">Aspartyl protease</keyword>
<keyword evidence="2" id="KW-0645">Protease</keyword>
<evidence type="ECO:0000256" key="3">
    <source>
        <dbReference type="ARBA" id="ARBA00022750"/>
    </source>
</evidence>
<comment type="similarity">
    <text evidence="1">Belongs to the peptidase A1 family.</text>
</comment>
<dbReference type="InterPro" id="IPR033121">
    <property type="entry name" value="PEPTIDASE_A1"/>
</dbReference>
<dbReference type="AlphaFoldDB" id="H3GDB9"/>
<feature type="domain" description="Peptidase A1" evidence="5">
    <location>
        <begin position="33"/>
        <end position="375"/>
    </location>
</feature>
<accession>H3GDB9</accession>
<organism evidence="6 7">
    <name type="scientific">Phytophthora ramorum</name>
    <name type="common">Sudden oak death agent</name>
    <dbReference type="NCBI Taxonomy" id="164328"/>
    <lineage>
        <taxon>Eukaryota</taxon>
        <taxon>Sar</taxon>
        <taxon>Stramenopiles</taxon>
        <taxon>Oomycota</taxon>
        <taxon>Peronosporomycetes</taxon>
        <taxon>Peronosporales</taxon>
        <taxon>Peronosporaceae</taxon>
        <taxon>Phytophthora</taxon>
    </lineage>
</organism>
<keyword evidence="3" id="KW-0378">Hydrolase</keyword>
<dbReference type="HOGENOM" id="CLU_033035_1_0_1"/>
<dbReference type="InterPro" id="IPR021109">
    <property type="entry name" value="Peptidase_aspartic_dom_sf"/>
</dbReference>
<dbReference type="InParanoid" id="H3GDB9"/>
<evidence type="ECO:0000256" key="4">
    <source>
        <dbReference type="SAM" id="SignalP"/>
    </source>
</evidence>
<dbReference type="VEuPathDB" id="FungiDB:KRP23_4548"/>
<dbReference type="CDD" id="cd05471">
    <property type="entry name" value="pepsin_like"/>
    <property type="match status" value="1"/>
</dbReference>
<dbReference type="InterPro" id="IPR001461">
    <property type="entry name" value="Aspartic_peptidase_A1"/>
</dbReference>
<dbReference type="FunFam" id="2.40.70.10:FF:000311">
    <property type="entry name" value="Uncharacterized protein"/>
    <property type="match status" value="1"/>
</dbReference>
<dbReference type="PANTHER" id="PTHR47966:SF51">
    <property type="entry name" value="BETA-SITE APP-CLEAVING ENZYME, ISOFORM A-RELATED"/>
    <property type="match status" value="1"/>
</dbReference>
<dbReference type="STRING" id="164328.H3GDB9"/>
<evidence type="ECO:0000256" key="1">
    <source>
        <dbReference type="ARBA" id="ARBA00007447"/>
    </source>
</evidence>
<dbReference type="PROSITE" id="PS51767">
    <property type="entry name" value="PEPTIDASE_A1"/>
    <property type="match status" value="1"/>
</dbReference>
<feature type="signal peptide" evidence="4">
    <location>
        <begin position="1"/>
        <end position="17"/>
    </location>
</feature>
<sequence>MARQLYCWLVLVHAIAATSLVRIPLESEDHLSFTGAVHLGSPPQRARVVFDTGSSDAWVTSAFAFAVSGLSAGETITIGYGGGLVAGLAGWTDLRLLGSDENELLLHDVHVGCVDDQTSELPGVDAQGVFGLGMETLAQIHSNSSFLGTLASPVAFSLYISSSSGAQPSSQLSFGGDDPALTSPSTKWFTFPVASNDALRGAHPSSSSTKGTFGFWALPVQSVSFDKILLPSGGPDKHHIIALFDSGTSMLLLPPRVFDSVVQALVVRFGTRFLPPTKRQSLPACRLCRVNEFPPLAVEFLLDDGHSPDAKSQRFVLQSSDYVRCDQHRHECTAMIDFIHPSELSSDVDVVVLGTVFFRAYYAHFDYTHKQVGLACTVDDNGVCPGGVQPALDYRGRPYESFEDRRQSSPSFVGLCAAATALALLAGLQMVL</sequence>
<name>H3GDB9_PHYRM</name>
<dbReference type="VEuPathDB" id="FungiDB:KRP22_2225"/>
<dbReference type="InterPro" id="IPR034164">
    <property type="entry name" value="Pepsin-like_dom"/>
</dbReference>
<evidence type="ECO:0000256" key="2">
    <source>
        <dbReference type="ARBA" id="ARBA00022670"/>
    </source>
</evidence>
<dbReference type="EMBL" id="DS566001">
    <property type="status" value="NOT_ANNOTATED_CDS"/>
    <property type="molecule type" value="Genomic_DNA"/>
</dbReference>
<protein>
    <recommendedName>
        <fullName evidence="5">Peptidase A1 domain-containing protein</fullName>
    </recommendedName>
</protein>
<reference evidence="7" key="1">
    <citation type="journal article" date="2006" name="Science">
        <title>Phytophthora genome sequences uncover evolutionary origins and mechanisms of pathogenesis.</title>
        <authorList>
            <person name="Tyler B.M."/>
            <person name="Tripathy S."/>
            <person name="Zhang X."/>
            <person name="Dehal P."/>
            <person name="Jiang R.H."/>
            <person name="Aerts A."/>
            <person name="Arredondo F.D."/>
            <person name="Baxter L."/>
            <person name="Bensasson D."/>
            <person name="Beynon J.L."/>
            <person name="Chapman J."/>
            <person name="Damasceno C.M."/>
            <person name="Dorrance A.E."/>
            <person name="Dou D."/>
            <person name="Dickerman A.W."/>
            <person name="Dubchak I.L."/>
            <person name="Garbelotto M."/>
            <person name="Gijzen M."/>
            <person name="Gordon S.G."/>
            <person name="Govers F."/>
            <person name="Grunwald N.J."/>
            <person name="Huang W."/>
            <person name="Ivors K.L."/>
            <person name="Jones R.W."/>
            <person name="Kamoun S."/>
            <person name="Krampis K."/>
            <person name="Lamour K.H."/>
            <person name="Lee M.K."/>
            <person name="McDonald W.H."/>
            <person name="Medina M."/>
            <person name="Meijer H.J."/>
            <person name="Nordberg E.K."/>
            <person name="Maclean D.J."/>
            <person name="Ospina-Giraldo M.D."/>
            <person name="Morris P.F."/>
            <person name="Phuntumart V."/>
            <person name="Putnam N.H."/>
            <person name="Rash S."/>
            <person name="Rose J.K."/>
            <person name="Sakihama Y."/>
            <person name="Salamov A.A."/>
            <person name="Savidor A."/>
            <person name="Scheuring C.F."/>
            <person name="Smith B.M."/>
            <person name="Sobral B.W."/>
            <person name="Terry A."/>
            <person name="Torto-Alalibo T.A."/>
            <person name="Win J."/>
            <person name="Xu Z."/>
            <person name="Zhang H."/>
            <person name="Grigoriev I.V."/>
            <person name="Rokhsar D.S."/>
            <person name="Boore J.L."/>
        </authorList>
    </citation>
    <scope>NUCLEOTIDE SEQUENCE [LARGE SCALE GENOMIC DNA]</scope>
    <source>
        <strain evidence="7">Pr102</strain>
    </source>
</reference>
<keyword evidence="4" id="KW-0732">Signal</keyword>
<evidence type="ECO:0000259" key="5">
    <source>
        <dbReference type="PROSITE" id="PS51767"/>
    </source>
</evidence>